<dbReference type="InterPro" id="IPR010499">
    <property type="entry name" value="AraC_E-bd"/>
</dbReference>
<feature type="domain" description="AraC effector-binding" evidence="1">
    <location>
        <begin position="21"/>
        <end position="179"/>
    </location>
</feature>
<dbReference type="PANTHER" id="PTHR36444">
    <property type="entry name" value="TRANSCRIPTIONAL REGULATOR PROTEIN YOBU-RELATED"/>
    <property type="match status" value="1"/>
</dbReference>
<evidence type="ECO:0000313" key="3">
    <source>
        <dbReference type="Proteomes" id="UP000281985"/>
    </source>
</evidence>
<dbReference type="InterPro" id="IPR011256">
    <property type="entry name" value="Reg_factor_effector_dom_sf"/>
</dbReference>
<dbReference type="InterPro" id="IPR053182">
    <property type="entry name" value="YobU-like_regulator"/>
</dbReference>
<dbReference type="EMBL" id="REFV01000003">
    <property type="protein sequence ID" value="RMB62769.1"/>
    <property type="molecule type" value="Genomic_DNA"/>
</dbReference>
<accession>A0A3M0GNI2</accession>
<reference evidence="2 3" key="1">
    <citation type="submission" date="2018-10" db="EMBL/GenBank/DDBJ databases">
        <title>Dokdonia luteus sp. nov., isolated from sea water.</title>
        <authorList>
            <person name="Zhou L.Y."/>
            <person name="Du Z.J."/>
        </authorList>
    </citation>
    <scope>NUCLEOTIDE SEQUENCE [LARGE SCALE GENOMIC DNA]</scope>
    <source>
        <strain evidence="2 3">SH27</strain>
    </source>
</reference>
<dbReference type="SMART" id="SM00871">
    <property type="entry name" value="AraC_E_bind"/>
    <property type="match status" value="1"/>
</dbReference>
<evidence type="ECO:0000313" key="2">
    <source>
        <dbReference type="EMBL" id="RMB62769.1"/>
    </source>
</evidence>
<proteinExistence type="predicted"/>
<gene>
    <name evidence="2" type="ORF">EAX61_04110</name>
</gene>
<dbReference type="Pfam" id="PF06445">
    <property type="entry name" value="GyrI-like"/>
    <property type="match status" value="1"/>
</dbReference>
<dbReference type="SUPFAM" id="SSF55136">
    <property type="entry name" value="Probable bacterial effector-binding domain"/>
    <property type="match status" value="1"/>
</dbReference>
<dbReference type="AlphaFoldDB" id="A0A3M0GNI2"/>
<dbReference type="PANTHER" id="PTHR36444:SF2">
    <property type="entry name" value="TRANSCRIPTIONAL REGULATOR PROTEIN YOBU-RELATED"/>
    <property type="match status" value="1"/>
</dbReference>
<evidence type="ECO:0000259" key="1">
    <source>
        <dbReference type="SMART" id="SM00871"/>
    </source>
</evidence>
<dbReference type="Proteomes" id="UP000281985">
    <property type="component" value="Unassembled WGS sequence"/>
</dbReference>
<dbReference type="InterPro" id="IPR029442">
    <property type="entry name" value="GyrI-like"/>
</dbReference>
<name>A0A3M0GNI2_9FLAO</name>
<sequence>MLLSRKRKNFIFTFVKTKLFRDPKVIKREAIHIVGIHSRMSLAENTTQQLWQSFGPRKKEIVHRADAGSYSIQIYDDSFLKEPFLPTTFFEKWAGVAVMSFKKIPQGLEVLQIPEGHWAVFEYQGLPRDFGDLVKYVMTDWLPHSPYELDARPQFEYMDENYKGPMDPLSQEEFWVPLVK</sequence>
<keyword evidence="3" id="KW-1185">Reference proteome</keyword>
<comment type="caution">
    <text evidence="2">The sequence shown here is derived from an EMBL/GenBank/DDBJ whole genome shotgun (WGS) entry which is preliminary data.</text>
</comment>
<organism evidence="2 3">
    <name type="scientific">Dokdonia sinensis</name>
    <dbReference type="NCBI Taxonomy" id="2479847"/>
    <lineage>
        <taxon>Bacteria</taxon>
        <taxon>Pseudomonadati</taxon>
        <taxon>Bacteroidota</taxon>
        <taxon>Flavobacteriia</taxon>
        <taxon>Flavobacteriales</taxon>
        <taxon>Flavobacteriaceae</taxon>
        <taxon>Dokdonia</taxon>
    </lineage>
</organism>
<dbReference type="Gene3D" id="3.20.80.10">
    <property type="entry name" value="Regulatory factor, effector binding domain"/>
    <property type="match status" value="1"/>
</dbReference>
<protein>
    <submittedName>
        <fullName evidence="2">AraC family transcriptional regulator</fullName>
    </submittedName>
</protein>